<sequence length="60" mass="6978">MAYCWAHARRKLFEVAKSGKATPIADDGLIQIQALYRIEKDIRANVRRIENRHARSAQNR</sequence>
<evidence type="ECO:0000313" key="3">
    <source>
        <dbReference type="Proteomes" id="UP000053791"/>
    </source>
</evidence>
<evidence type="ECO:0000313" key="2">
    <source>
        <dbReference type="EMBL" id="KUJ83199.1"/>
    </source>
</evidence>
<gene>
    <name evidence="2" type="ORF">AVO45_18650</name>
</gene>
<feature type="domain" description="Transposase IS66 central" evidence="1">
    <location>
        <begin position="2"/>
        <end position="55"/>
    </location>
</feature>
<dbReference type="Pfam" id="PF03050">
    <property type="entry name" value="DDE_Tnp_IS66"/>
    <property type="match status" value="1"/>
</dbReference>
<reference evidence="3" key="1">
    <citation type="submission" date="2015-12" db="EMBL/GenBank/DDBJ databases">
        <authorList>
            <person name="Zhang G."/>
            <person name="Stingl U."/>
        </authorList>
    </citation>
    <scope>NUCLEOTIDE SEQUENCE [LARGE SCALE GENOMIC DNA]</scope>
    <source>
        <strain evidence="3">ZGT118</strain>
    </source>
</reference>
<dbReference type="AlphaFoldDB" id="A0A0X3U5M6"/>
<dbReference type="InterPro" id="IPR004291">
    <property type="entry name" value="Transposase_IS66_central"/>
</dbReference>
<dbReference type="STRING" id="1685379.AVO45_18650"/>
<evidence type="ECO:0000259" key="1">
    <source>
        <dbReference type="Pfam" id="PF03050"/>
    </source>
</evidence>
<dbReference type="EMBL" id="LQBQ01000007">
    <property type="protein sequence ID" value="KUJ83199.1"/>
    <property type="molecule type" value="Genomic_DNA"/>
</dbReference>
<name>A0A0X3U5M6_9RHOB</name>
<keyword evidence="3" id="KW-1185">Reference proteome</keyword>
<proteinExistence type="predicted"/>
<accession>A0A0X3U5M6</accession>
<dbReference type="Proteomes" id="UP000053791">
    <property type="component" value="Unassembled WGS sequence"/>
</dbReference>
<comment type="caution">
    <text evidence="2">The sequence shown here is derived from an EMBL/GenBank/DDBJ whole genome shotgun (WGS) entry which is preliminary data.</text>
</comment>
<protein>
    <recommendedName>
        <fullName evidence="1">Transposase IS66 central domain-containing protein</fullName>
    </recommendedName>
</protein>
<organism evidence="2 3">
    <name type="scientific">Ruegeria marisrubri</name>
    <dbReference type="NCBI Taxonomy" id="1685379"/>
    <lineage>
        <taxon>Bacteria</taxon>
        <taxon>Pseudomonadati</taxon>
        <taxon>Pseudomonadota</taxon>
        <taxon>Alphaproteobacteria</taxon>
        <taxon>Rhodobacterales</taxon>
        <taxon>Roseobacteraceae</taxon>
        <taxon>Ruegeria</taxon>
    </lineage>
</organism>